<protein>
    <submittedName>
        <fullName evidence="2">Uncharacterized protein</fullName>
    </submittedName>
</protein>
<proteinExistence type="predicted"/>
<dbReference type="Proteomes" id="UP000781958">
    <property type="component" value="Unassembled WGS sequence"/>
</dbReference>
<evidence type="ECO:0000313" key="2">
    <source>
        <dbReference type="EMBL" id="MBP2291580.1"/>
    </source>
</evidence>
<organism evidence="2 3">
    <name type="scientific">Azospirillum rugosum</name>
    <dbReference type="NCBI Taxonomy" id="416170"/>
    <lineage>
        <taxon>Bacteria</taxon>
        <taxon>Pseudomonadati</taxon>
        <taxon>Pseudomonadota</taxon>
        <taxon>Alphaproteobacteria</taxon>
        <taxon>Rhodospirillales</taxon>
        <taxon>Azospirillaceae</taxon>
        <taxon>Azospirillum</taxon>
    </lineage>
</organism>
<name>A0ABS4SJL6_9PROT</name>
<keyword evidence="3" id="KW-1185">Reference proteome</keyword>
<keyword evidence="1" id="KW-0472">Membrane</keyword>
<sequence length="96" mass="10477">MATAASAMIFENPANGQREAVSNRDGVRAFFGGPFYFAMKGEWMHAAIHAVLTVIGLLLWPSGILMVLGAWFGYACATPTILESRFQRLGWRKVAG</sequence>
<keyword evidence="1" id="KW-1133">Transmembrane helix</keyword>
<accession>A0ABS4SJL6</accession>
<feature type="transmembrane region" description="Helical" evidence="1">
    <location>
        <begin position="46"/>
        <end position="74"/>
    </location>
</feature>
<comment type="caution">
    <text evidence="2">The sequence shown here is derived from an EMBL/GenBank/DDBJ whole genome shotgun (WGS) entry which is preliminary data.</text>
</comment>
<evidence type="ECO:0000256" key="1">
    <source>
        <dbReference type="SAM" id="Phobius"/>
    </source>
</evidence>
<dbReference type="RefSeq" id="WP_209765112.1">
    <property type="nucleotide sequence ID" value="NZ_JAGINP010000004.1"/>
</dbReference>
<dbReference type="EMBL" id="JAGINP010000004">
    <property type="protein sequence ID" value="MBP2291580.1"/>
    <property type="molecule type" value="Genomic_DNA"/>
</dbReference>
<evidence type="ECO:0000313" key="3">
    <source>
        <dbReference type="Proteomes" id="UP000781958"/>
    </source>
</evidence>
<reference evidence="2 3" key="1">
    <citation type="submission" date="2021-03" db="EMBL/GenBank/DDBJ databases">
        <title>Genomic Encyclopedia of Type Strains, Phase III (KMG-III): the genomes of soil and plant-associated and newly described type strains.</title>
        <authorList>
            <person name="Whitman W."/>
        </authorList>
    </citation>
    <scope>NUCLEOTIDE SEQUENCE [LARGE SCALE GENOMIC DNA]</scope>
    <source>
        <strain evidence="2 3">IMMIB AFH-6</strain>
    </source>
</reference>
<keyword evidence="1" id="KW-0812">Transmembrane</keyword>
<gene>
    <name evidence="2" type="ORF">J2851_001329</name>
</gene>